<dbReference type="InterPro" id="IPR017853">
    <property type="entry name" value="GH"/>
</dbReference>
<sequence>MITHLTFGIYPGGATGTDSSPELTKGNPDNPQKIIEALNTLQGESKIFLIRCYVGYYGKGVCKNITPSNPIQYVAPNRKLDLVLCYHSQNGDMDDWAQFVKHQITIYGRYLAKIQLTEEPNLHRIPAVDGDSINVRQAVVSGVIAAKQEVKRLNLDIAVGFNSVANFDPTYDFWREIQLLASQEFYQSLNYVGLDFFPDVFRAVAVEHLPEAIHMVLNHFRNINLAEAGIALSTPIHITENGWPTSPERSEQKQAQVLEIIIRSIHKAQEQFNITTYELFDLRDADSTNSNIFYQFGIMYDNYSPKPAFHVFQHLIAELGR</sequence>
<proteinExistence type="predicted"/>
<dbReference type="AlphaFoldDB" id="A0A6C0GE28"/>
<dbReference type="Proteomes" id="UP000480178">
    <property type="component" value="Chromosome"/>
</dbReference>
<gene>
    <name evidence="1" type="ORF">GXP67_05900</name>
</gene>
<accession>A0A6C0GE28</accession>
<reference evidence="1 2" key="1">
    <citation type="submission" date="2020-01" db="EMBL/GenBank/DDBJ databases">
        <authorList>
            <person name="Kim M.K."/>
        </authorList>
    </citation>
    <scope>NUCLEOTIDE SEQUENCE [LARGE SCALE GENOMIC DNA]</scope>
    <source>
        <strain evidence="1 2">172606-1</strain>
    </source>
</reference>
<protein>
    <submittedName>
        <fullName evidence="1">Uncharacterized protein</fullName>
    </submittedName>
</protein>
<keyword evidence="2" id="KW-1185">Reference proteome</keyword>
<dbReference type="EMBL" id="CP048222">
    <property type="protein sequence ID" value="QHT66226.1"/>
    <property type="molecule type" value="Genomic_DNA"/>
</dbReference>
<organism evidence="1 2">
    <name type="scientific">Rhodocytophaga rosea</name>
    <dbReference type="NCBI Taxonomy" id="2704465"/>
    <lineage>
        <taxon>Bacteria</taxon>
        <taxon>Pseudomonadati</taxon>
        <taxon>Bacteroidota</taxon>
        <taxon>Cytophagia</taxon>
        <taxon>Cytophagales</taxon>
        <taxon>Rhodocytophagaceae</taxon>
        <taxon>Rhodocytophaga</taxon>
    </lineage>
</organism>
<dbReference type="RefSeq" id="WP_162442290.1">
    <property type="nucleotide sequence ID" value="NZ_CP048222.1"/>
</dbReference>
<evidence type="ECO:0000313" key="2">
    <source>
        <dbReference type="Proteomes" id="UP000480178"/>
    </source>
</evidence>
<dbReference type="KEGG" id="rhoz:GXP67_05900"/>
<evidence type="ECO:0000313" key="1">
    <source>
        <dbReference type="EMBL" id="QHT66226.1"/>
    </source>
</evidence>
<name>A0A6C0GE28_9BACT</name>
<dbReference type="Gene3D" id="3.20.20.80">
    <property type="entry name" value="Glycosidases"/>
    <property type="match status" value="1"/>
</dbReference>
<dbReference type="SUPFAM" id="SSF51445">
    <property type="entry name" value="(Trans)glycosidases"/>
    <property type="match status" value="1"/>
</dbReference>